<name>A0A8R1HUW7_CAEJA</name>
<reference evidence="4" key="2">
    <citation type="submission" date="2022-06" db="UniProtKB">
        <authorList>
            <consortium name="EnsemblMetazoa"/>
        </authorList>
    </citation>
    <scope>IDENTIFICATION</scope>
    <source>
        <strain evidence="4">DF5081</strain>
    </source>
</reference>
<accession>A0A8R1HUW7</accession>
<evidence type="ECO:0000313" key="5">
    <source>
        <dbReference type="Proteomes" id="UP000005237"/>
    </source>
</evidence>
<dbReference type="PROSITE" id="PS00262">
    <property type="entry name" value="INSULIN"/>
    <property type="match status" value="1"/>
</dbReference>
<evidence type="ECO:0000256" key="2">
    <source>
        <dbReference type="ARBA" id="ARBA00022729"/>
    </source>
</evidence>
<comment type="similarity">
    <text evidence="1">Belongs to the insulin family.</text>
</comment>
<evidence type="ECO:0000256" key="1">
    <source>
        <dbReference type="ARBA" id="ARBA00009034"/>
    </source>
</evidence>
<evidence type="ECO:0000256" key="3">
    <source>
        <dbReference type="SAM" id="SignalP"/>
    </source>
</evidence>
<dbReference type="SUPFAM" id="SSF56994">
    <property type="entry name" value="Insulin-like"/>
    <property type="match status" value="1"/>
</dbReference>
<dbReference type="Proteomes" id="UP000005237">
    <property type="component" value="Unassembled WGS sequence"/>
</dbReference>
<dbReference type="InterPro" id="IPR036438">
    <property type="entry name" value="Insulin-like_sf"/>
</dbReference>
<feature type="signal peptide" evidence="3">
    <location>
        <begin position="1"/>
        <end position="16"/>
    </location>
</feature>
<organism evidence="4 5">
    <name type="scientific">Caenorhabditis japonica</name>
    <dbReference type="NCBI Taxonomy" id="281687"/>
    <lineage>
        <taxon>Eukaryota</taxon>
        <taxon>Metazoa</taxon>
        <taxon>Ecdysozoa</taxon>
        <taxon>Nematoda</taxon>
        <taxon>Chromadorea</taxon>
        <taxon>Rhabditida</taxon>
        <taxon>Rhabditina</taxon>
        <taxon>Rhabditomorpha</taxon>
        <taxon>Rhabditoidea</taxon>
        <taxon>Rhabditidae</taxon>
        <taxon>Peloderinae</taxon>
        <taxon>Caenorhabditis</taxon>
    </lineage>
</organism>
<sequence length="86" mass="9648">MKFLLFLALLLVATHAGSESDTDTDATVQFRPHLNKHHVYRTCGETLGRRVVFLCNGGFIRPEILSTLDCCSIGCSDRQLFSWCDV</sequence>
<keyword evidence="5" id="KW-1185">Reference proteome</keyword>
<protein>
    <submittedName>
        <fullName evidence="4">Uncharacterized protein</fullName>
    </submittedName>
</protein>
<keyword evidence="2 3" id="KW-0732">Signal</keyword>
<dbReference type="AlphaFoldDB" id="A0A8R1HUW7"/>
<reference evidence="5" key="1">
    <citation type="submission" date="2010-08" db="EMBL/GenBank/DDBJ databases">
        <authorList>
            <consortium name="Caenorhabditis japonica Sequencing Consortium"/>
            <person name="Wilson R.K."/>
        </authorList>
    </citation>
    <scope>NUCLEOTIDE SEQUENCE [LARGE SCALE GENOMIC DNA]</scope>
    <source>
        <strain evidence="5">DF5081</strain>
    </source>
</reference>
<dbReference type="EnsemblMetazoa" id="CJA08131.1">
    <property type="protein sequence ID" value="CJA08131.1"/>
    <property type="gene ID" value="WBGene00127335"/>
</dbReference>
<feature type="chain" id="PRO_5035948001" evidence="3">
    <location>
        <begin position="17"/>
        <end position="86"/>
    </location>
</feature>
<proteinExistence type="inferred from homology"/>
<dbReference type="InterPro" id="IPR022353">
    <property type="entry name" value="Insulin_CS"/>
</dbReference>
<evidence type="ECO:0000313" key="4">
    <source>
        <dbReference type="EnsemblMetazoa" id="CJA08131.1"/>
    </source>
</evidence>
<dbReference type="OMA" id="VYRTCGE"/>